<evidence type="ECO:0000256" key="1">
    <source>
        <dbReference type="ARBA" id="ARBA00023054"/>
    </source>
</evidence>
<dbReference type="Gramene" id="PSS11334">
    <property type="protein sequence ID" value="PSS11334"/>
    <property type="gene ID" value="CEY00_Acc15608"/>
</dbReference>
<feature type="domain" description="NAB" evidence="4">
    <location>
        <begin position="3"/>
        <end position="86"/>
    </location>
</feature>
<feature type="coiled-coil region" evidence="2">
    <location>
        <begin position="459"/>
        <end position="662"/>
    </location>
</feature>
<feature type="compositionally biased region" description="Basic and acidic residues" evidence="3">
    <location>
        <begin position="1"/>
        <end position="10"/>
    </location>
</feature>
<dbReference type="STRING" id="1590841.A0A2R6QN47"/>
<dbReference type="PANTHER" id="PTHR47357">
    <property type="entry name" value="COP1-INTERACTIVE PROTEIN 1"/>
    <property type="match status" value="1"/>
</dbReference>
<accession>A0A2R6QN47</accession>
<feature type="coiled-coil region" evidence="2">
    <location>
        <begin position="131"/>
        <end position="426"/>
    </location>
</feature>
<gene>
    <name evidence="5" type="ORF">CEY00_Acc15608</name>
</gene>
<dbReference type="Pfam" id="PF07765">
    <property type="entry name" value="KIP1"/>
    <property type="match status" value="1"/>
</dbReference>
<dbReference type="Gene3D" id="1.10.287.1490">
    <property type="match status" value="1"/>
</dbReference>
<evidence type="ECO:0000259" key="4">
    <source>
        <dbReference type="PROSITE" id="PS51774"/>
    </source>
</evidence>
<dbReference type="PROSITE" id="PS51774">
    <property type="entry name" value="NAB"/>
    <property type="match status" value="1"/>
</dbReference>
<feature type="region of interest" description="Disordered" evidence="3">
    <location>
        <begin position="90"/>
        <end position="124"/>
    </location>
</feature>
<keyword evidence="1 2" id="KW-0175">Coiled coil</keyword>
<feature type="coiled-coil region" evidence="2">
    <location>
        <begin position="787"/>
        <end position="835"/>
    </location>
</feature>
<dbReference type="GO" id="GO:0005856">
    <property type="term" value="C:cytoskeleton"/>
    <property type="evidence" value="ECO:0007669"/>
    <property type="project" value="TreeGrafter"/>
</dbReference>
<proteinExistence type="predicted"/>
<sequence length="880" mass="102456">MTKSRWRESIKSLGSHIDPEREEQVKKTKIEIEDKVAQIVKLIKNKNQGNKDGNSTSDSELVEFVEDFHKQFQALYALYDNLRGEVKEKVQGLENKESSPSTSSSDSESYHSVNEASARSSPRHALIQRVRDDLKNKLETLSLELIDMRTKLNAISEEKEALHSEYMEALNKIQDSEKIIDELRVEAKKTHSTKQKLTDECTQLKEKLVEREKELLSVTRAHQVHESEVPTQIKKLEHQVSSLQLEHKNLRTQKRELVEQTESQTLEAKQLGEENSGLRSRILELEMTMKEKENTVSILWMKLVENGSNSKSEIEELMARANSLQLEVDTLRTQKVELEEQVTFKCKQLEEETSSLHTKILDLEMASKEKEDELSALQRKLEENESDSKSKIEDLMQRANNLQLEADNLRSEKGELEEQVVFKNNEAFAQVKGFMDQVNVLQQQLYSLSSQKSESETSLEKVTQEISDFLIQIENLKEKLESKTMDLERMLEEKDGLERQMKDLELEVGSLRIKKSELEEQMRSKNHEVDQLRVEKEGLHVRISESERLIMEKSDELSTLQQKFEGLGNDSSSQIKALEEEIKIIKQELDSLQAKKSQLELQIEREKQESLENLVRMEKQNIELTSKITEHQTTLTGQEEAINKLNEEHKQIRDQFVECKLNFQIAERKIEETAEVFCKKFEDSLRILSRRIRVAEQLHAENKDVYRRTKEKYESENMNLKERVTSSEVAVKRMKEISLTANDILFGLDAVALKFEQCNGNFLNRISKTSCEVLFAKDWVQRKNKAIKHVQEDIDCLLVQLDTKEAEVLGLREKIWKLENKVRELEKTVKEKEEGMLGMGEEKREAIRQLCVWIDYHRSRSDYLKKILSETTAVRSQRTS</sequence>
<dbReference type="InParanoid" id="A0A2R6QN47"/>
<dbReference type="FunCoup" id="A0A2R6QN47">
    <property type="interactions" value="164"/>
</dbReference>
<organism evidence="5 6">
    <name type="scientific">Actinidia chinensis var. chinensis</name>
    <name type="common">Chinese soft-hair kiwi</name>
    <dbReference type="NCBI Taxonomy" id="1590841"/>
    <lineage>
        <taxon>Eukaryota</taxon>
        <taxon>Viridiplantae</taxon>
        <taxon>Streptophyta</taxon>
        <taxon>Embryophyta</taxon>
        <taxon>Tracheophyta</taxon>
        <taxon>Spermatophyta</taxon>
        <taxon>Magnoliopsida</taxon>
        <taxon>eudicotyledons</taxon>
        <taxon>Gunneridae</taxon>
        <taxon>Pentapetalae</taxon>
        <taxon>asterids</taxon>
        <taxon>Ericales</taxon>
        <taxon>Actinidiaceae</taxon>
        <taxon>Actinidia</taxon>
    </lineage>
</organism>
<dbReference type="PANTHER" id="PTHR47357:SF4">
    <property type="entry name" value="MYOSIN HEAVY CHAIN-LIKE PROTEIN"/>
    <property type="match status" value="1"/>
</dbReference>
<evidence type="ECO:0000256" key="2">
    <source>
        <dbReference type="SAM" id="Coils"/>
    </source>
</evidence>
<feature type="compositionally biased region" description="Low complexity" evidence="3">
    <location>
        <begin position="98"/>
        <end position="112"/>
    </location>
</feature>
<comment type="caution">
    <text evidence="5">The sequence shown here is derived from an EMBL/GenBank/DDBJ whole genome shotgun (WGS) entry which is preliminary data.</text>
</comment>
<dbReference type="OMA" id="FEECTGH"/>
<reference evidence="5 6" key="1">
    <citation type="submission" date="2017-07" db="EMBL/GenBank/DDBJ databases">
        <title>An improved, manually edited Actinidia chinensis var. chinensis (kiwifruit) genome highlights the challenges associated with draft genomes and gene prediction in plants.</title>
        <authorList>
            <person name="Pilkington S."/>
            <person name="Crowhurst R."/>
            <person name="Hilario E."/>
            <person name="Nardozza S."/>
            <person name="Fraser L."/>
            <person name="Peng Y."/>
            <person name="Gunaseelan K."/>
            <person name="Simpson R."/>
            <person name="Tahir J."/>
            <person name="Deroles S."/>
            <person name="Templeton K."/>
            <person name="Luo Z."/>
            <person name="Davy M."/>
            <person name="Cheng C."/>
            <person name="Mcneilage M."/>
            <person name="Scaglione D."/>
            <person name="Liu Y."/>
            <person name="Zhang Q."/>
            <person name="Datson P."/>
            <person name="De Silva N."/>
            <person name="Gardiner S."/>
            <person name="Bassett H."/>
            <person name="Chagne D."/>
            <person name="Mccallum J."/>
            <person name="Dzierzon H."/>
            <person name="Deng C."/>
            <person name="Wang Y.-Y."/>
            <person name="Barron N."/>
            <person name="Manako K."/>
            <person name="Bowen J."/>
            <person name="Foster T."/>
            <person name="Erridge Z."/>
            <person name="Tiffin H."/>
            <person name="Waite C."/>
            <person name="Davies K."/>
            <person name="Grierson E."/>
            <person name="Laing W."/>
            <person name="Kirk R."/>
            <person name="Chen X."/>
            <person name="Wood M."/>
            <person name="Montefiori M."/>
            <person name="Brummell D."/>
            <person name="Schwinn K."/>
            <person name="Catanach A."/>
            <person name="Fullerton C."/>
            <person name="Li D."/>
            <person name="Meiyalaghan S."/>
            <person name="Nieuwenhuizen N."/>
            <person name="Read N."/>
            <person name="Prakash R."/>
            <person name="Hunter D."/>
            <person name="Zhang H."/>
            <person name="Mckenzie M."/>
            <person name="Knabel M."/>
            <person name="Harris A."/>
            <person name="Allan A."/>
            <person name="Chen A."/>
            <person name="Janssen B."/>
            <person name="Plunkett B."/>
            <person name="Dwamena C."/>
            <person name="Voogd C."/>
            <person name="Leif D."/>
            <person name="Lafferty D."/>
            <person name="Souleyre E."/>
            <person name="Varkonyi-Gasic E."/>
            <person name="Gambi F."/>
            <person name="Hanley J."/>
            <person name="Yao J.-L."/>
            <person name="Cheung J."/>
            <person name="David K."/>
            <person name="Warren B."/>
            <person name="Marsh K."/>
            <person name="Snowden K."/>
            <person name="Lin-Wang K."/>
            <person name="Brian L."/>
            <person name="Martinez-Sanchez M."/>
            <person name="Wang M."/>
            <person name="Ileperuma N."/>
            <person name="Macnee N."/>
            <person name="Campin R."/>
            <person name="Mcatee P."/>
            <person name="Drummond R."/>
            <person name="Espley R."/>
            <person name="Ireland H."/>
            <person name="Wu R."/>
            <person name="Atkinson R."/>
            <person name="Karunairetnam S."/>
            <person name="Bulley S."/>
            <person name="Chunkath S."/>
            <person name="Hanley Z."/>
            <person name="Storey R."/>
            <person name="Thrimawithana A."/>
            <person name="Thomson S."/>
            <person name="David C."/>
            <person name="Testolin R."/>
        </authorList>
    </citation>
    <scope>NUCLEOTIDE SEQUENCE [LARGE SCALE GENOMIC DNA]</scope>
    <source>
        <strain evidence="6">cv. Red5</strain>
        <tissue evidence="5">Young leaf</tissue>
    </source>
</reference>
<evidence type="ECO:0000256" key="3">
    <source>
        <dbReference type="SAM" id="MobiDB-lite"/>
    </source>
</evidence>
<name>A0A2R6QN47_ACTCC</name>
<reference evidence="6" key="2">
    <citation type="journal article" date="2018" name="BMC Genomics">
        <title>A manually annotated Actinidia chinensis var. chinensis (kiwifruit) genome highlights the challenges associated with draft genomes and gene prediction in plants.</title>
        <authorList>
            <person name="Pilkington S.M."/>
            <person name="Crowhurst R."/>
            <person name="Hilario E."/>
            <person name="Nardozza S."/>
            <person name="Fraser L."/>
            <person name="Peng Y."/>
            <person name="Gunaseelan K."/>
            <person name="Simpson R."/>
            <person name="Tahir J."/>
            <person name="Deroles S.C."/>
            <person name="Templeton K."/>
            <person name="Luo Z."/>
            <person name="Davy M."/>
            <person name="Cheng C."/>
            <person name="McNeilage M."/>
            <person name="Scaglione D."/>
            <person name="Liu Y."/>
            <person name="Zhang Q."/>
            <person name="Datson P."/>
            <person name="De Silva N."/>
            <person name="Gardiner S.E."/>
            <person name="Bassett H."/>
            <person name="Chagne D."/>
            <person name="McCallum J."/>
            <person name="Dzierzon H."/>
            <person name="Deng C."/>
            <person name="Wang Y.Y."/>
            <person name="Barron L."/>
            <person name="Manako K."/>
            <person name="Bowen J."/>
            <person name="Foster T.M."/>
            <person name="Erridge Z.A."/>
            <person name="Tiffin H."/>
            <person name="Waite C.N."/>
            <person name="Davies K.M."/>
            <person name="Grierson E.P."/>
            <person name="Laing W.A."/>
            <person name="Kirk R."/>
            <person name="Chen X."/>
            <person name="Wood M."/>
            <person name="Montefiori M."/>
            <person name="Brummell D.A."/>
            <person name="Schwinn K.E."/>
            <person name="Catanach A."/>
            <person name="Fullerton C."/>
            <person name="Li D."/>
            <person name="Meiyalaghan S."/>
            <person name="Nieuwenhuizen N."/>
            <person name="Read N."/>
            <person name="Prakash R."/>
            <person name="Hunter D."/>
            <person name="Zhang H."/>
            <person name="McKenzie M."/>
            <person name="Knabel M."/>
            <person name="Harris A."/>
            <person name="Allan A.C."/>
            <person name="Gleave A."/>
            <person name="Chen A."/>
            <person name="Janssen B.J."/>
            <person name="Plunkett B."/>
            <person name="Ampomah-Dwamena C."/>
            <person name="Voogd C."/>
            <person name="Leif D."/>
            <person name="Lafferty D."/>
            <person name="Souleyre E.J.F."/>
            <person name="Varkonyi-Gasic E."/>
            <person name="Gambi F."/>
            <person name="Hanley J."/>
            <person name="Yao J.L."/>
            <person name="Cheung J."/>
            <person name="David K.M."/>
            <person name="Warren B."/>
            <person name="Marsh K."/>
            <person name="Snowden K.C."/>
            <person name="Lin-Wang K."/>
            <person name="Brian L."/>
            <person name="Martinez-Sanchez M."/>
            <person name="Wang M."/>
            <person name="Ileperuma N."/>
            <person name="Macnee N."/>
            <person name="Campin R."/>
            <person name="McAtee P."/>
            <person name="Drummond R.S.M."/>
            <person name="Espley R.V."/>
            <person name="Ireland H.S."/>
            <person name="Wu R."/>
            <person name="Atkinson R.G."/>
            <person name="Karunairetnam S."/>
            <person name="Bulley S."/>
            <person name="Chunkath S."/>
            <person name="Hanley Z."/>
            <person name="Storey R."/>
            <person name="Thrimawithana A.H."/>
            <person name="Thomson S."/>
            <person name="David C."/>
            <person name="Testolin R."/>
            <person name="Huang H."/>
            <person name="Hellens R.P."/>
            <person name="Schaffer R.J."/>
        </authorList>
    </citation>
    <scope>NUCLEOTIDE SEQUENCE [LARGE SCALE GENOMIC DNA]</scope>
    <source>
        <strain evidence="6">cv. Red5</strain>
    </source>
</reference>
<dbReference type="Proteomes" id="UP000241394">
    <property type="component" value="Chromosome LG14"/>
</dbReference>
<dbReference type="OrthoDB" id="10255522at2759"/>
<dbReference type="InterPro" id="IPR011684">
    <property type="entry name" value="NAB"/>
</dbReference>
<dbReference type="EMBL" id="NKQK01000014">
    <property type="protein sequence ID" value="PSS11334.1"/>
    <property type="molecule type" value="Genomic_DNA"/>
</dbReference>
<evidence type="ECO:0000313" key="6">
    <source>
        <dbReference type="Proteomes" id="UP000241394"/>
    </source>
</evidence>
<evidence type="ECO:0000313" key="5">
    <source>
        <dbReference type="EMBL" id="PSS11334.1"/>
    </source>
</evidence>
<dbReference type="GO" id="GO:0005200">
    <property type="term" value="F:structural constituent of cytoskeleton"/>
    <property type="evidence" value="ECO:0007669"/>
    <property type="project" value="TreeGrafter"/>
</dbReference>
<feature type="coiled-coil region" evidence="2">
    <location>
        <begin position="703"/>
        <end position="730"/>
    </location>
</feature>
<dbReference type="GO" id="GO:0003779">
    <property type="term" value="F:actin binding"/>
    <property type="evidence" value="ECO:0007669"/>
    <property type="project" value="InterPro"/>
</dbReference>
<dbReference type="AlphaFoldDB" id="A0A2R6QN47"/>
<protein>
    <submittedName>
        <fullName evidence="5">Myosin-3 like</fullName>
    </submittedName>
</protein>
<feature type="region of interest" description="Disordered" evidence="3">
    <location>
        <begin position="1"/>
        <end position="25"/>
    </location>
</feature>
<keyword evidence="6" id="KW-1185">Reference proteome</keyword>